<organism evidence="1 2">
    <name type="scientific">Sulfitobacter pacificus</name>
    <dbReference type="NCBI Taxonomy" id="1499314"/>
    <lineage>
        <taxon>Bacteria</taxon>
        <taxon>Pseudomonadati</taxon>
        <taxon>Pseudomonadota</taxon>
        <taxon>Alphaproteobacteria</taxon>
        <taxon>Rhodobacterales</taxon>
        <taxon>Roseobacteraceae</taxon>
        <taxon>Sulfitobacter</taxon>
    </lineage>
</organism>
<sequence length="143" mass="16747">MRIGYAFNRPDKLFAPYKCDRVFVDTPKTDREERRSLFLCLRNGDTLFMLKPGDLGYGKELQQLRKILSDSDVTIEYPPKPVDGRGRPAKFAPTPEEDKLLRVMWKDQTYSQAYVLRKASEQNGVEVKRHQLIYRYGKRTDAK</sequence>
<gene>
    <name evidence="1" type="ORF">GCM10007927_09560</name>
</gene>
<comment type="caution">
    <text evidence="1">The sequence shown here is derived from an EMBL/GenBank/DDBJ whole genome shotgun (WGS) entry which is preliminary data.</text>
</comment>
<accession>A0ABQ5VGG0</accession>
<proteinExistence type="predicted"/>
<reference evidence="1" key="2">
    <citation type="submission" date="2023-01" db="EMBL/GenBank/DDBJ databases">
        <title>Draft genome sequence of Sulfitobacter pacificus strain NBRC 109915.</title>
        <authorList>
            <person name="Sun Q."/>
            <person name="Mori K."/>
        </authorList>
    </citation>
    <scope>NUCLEOTIDE SEQUENCE</scope>
    <source>
        <strain evidence="1">NBRC 109915</strain>
    </source>
</reference>
<dbReference type="Proteomes" id="UP001161388">
    <property type="component" value="Unassembled WGS sequence"/>
</dbReference>
<evidence type="ECO:0000313" key="1">
    <source>
        <dbReference type="EMBL" id="GLQ26153.1"/>
    </source>
</evidence>
<name>A0ABQ5VGG0_9RHOB</name>
<protein>
    <submittedName>
        <fullName evidence="1">Uncharacterized protein</fullName>
    </submittedName>
</protein>
<keyword evidence="2" id="KW-1185">Reference proteome</keyword>
<reference evidence="1" key="1">
    <citation type="journal article" date="2014" name="Int. J. Syst. Evol. Microbiol.">
        <title>Complete genome of a new Firmicutes species belonging to the dominant human colonic microbiota ('Ruminococcus bicirculans') reveals two chromosomes and a selective capacity to utilize plant glucans.</title>
        <authorList>
            <consortium name="NISC Comparative Sequencing Program"/>
            <person name="Wegmann U."/>
            <person name="Louis P."/>
            <person name="Goesmann A."/>
            <person name="Henrissat B."/>
            <person name="Duncan S.H."/>
            <person name="Flint H.J."/>
        </authorList>
    </citation>
    <scope>NUCLEOTIDE SEQUENCE</scope>
    <source>
        <strain evidence="1">NBRC 109915</strain>
    </source>
</reference>
<dbReference type="EMBL" id="BSNL01000001">
    <property type="protein sequence ID" value="GLQ26153.1"/>
    <property type="molecule type" value="Genomic_DNA"/>
</dbReference>
<evidence type="ECO:0000313" key="2">
    <source>
        <dbReference type="Proteomes" id="UP001161388"/>
    </source>
</evidence>